<sequence>MIDKGNFTVRMATEHDVDGIIEVYEPYVKETSITFEYDVPTVEEYVRRINRIQKKYPFLVAVIDEKIVGYAYASQLKNRAAYDWSVEVSIYVKEENQHHGIASTLYSFLETMLKQQNVVNLYACITYPNERSIGFHEYMGFHEAAHFNKCGYKQKKWHDVIWMEKELGDHNSEPFSFIPIDKISGGKRHDSE</sequence>
<dbReference type="STRING" id="1121950.SAMN02745243_01676"/>
<dbReference type="EMBL" id="FQZY01000021">
    <property type="protein sequence ID" value="SHJ89738.1"/>
    <property type="molecule type" value="Genomic_DNA"/>
</dbReference>
<accession>A0A1M6N247</accession>
<keyword evidence="5" id="KW-1185">Reference proteome</keyword>
<dbReference type="AlphaFoldDB" id="A0A1M6N247"/>
<dbReference type="Gene3D" id="3.40.630.30">
    <property type="match status" value="1"/>
</dbReference>
<dbReference type="InterPro" id="IPR016181">
    <property type="entry name" value="Acyl_CoA_acyltransferase"/>
</dbReference>
<keyword evidence="2" id="KW-0012">Acyltransferase</keyword>
<dbReference type="PANTHER" id="PTHR43072">
    <property type="entry name" value="N-ACETYLTRANSFERASE"/>
    <property type="match status" value="1"/>
</dbReference>
<dbReference type="SUPFAM" id="SSF55729">
    <property type="entry name" value="Acyl-CoA N-acyltransferases (Nat)"/>
    <property type="match status" value="1"/>
</dbReference>
<evidence type="ECO:0000313" key="5">
    <source>
        <dbReference type="Proteomes" id="UP000184301"/>
    </source>
</evidence>
<evidence type="ECO:0000313" key="4">
    <source>
        <dbReference type="EMBL" id="SHJ89738.1"/>
    </source>
</evidence>
<evidence type="ECO:0000259" key="3">
    <source>
        <dbReference type="PROSITE" id="PS51186"/>
    </source>
</evidence>
<dbReference type="GO" id="GO:0016747">
    <property type="term" value="F:acyltransferase activity, transferring groups other than amino-acyl groups"/>
    <property type="evidence" value="ECO:0007669"/>
    <property type="project" value="InterPro"/>
</dbReference>
<name>A0A1M6N247_9FIRM</name>
<dbReference type="Proteomes" id="UP000184301">
    <property type="component" value="Unassembled WGS sequence"/>
</dbReference>
<protein>
    <submittedName>
        <fullName evidence="4">Phosphinothricin acetyltransferase</fullName>
    </submittedName>
</protein>
<reference evidence="4 5" key="1">
    <citation type="submission" date="2016-11" db="EMBL/GenBank/DDBJ databases">
        <authorList>
            <person name="Jaros S."/>
            <person name="Januszkiewicz K."/>
            <person name="Wedrychowicz H."/>
        </authorList>
    </citation>
    <scope>NUCLEOTIDE SEQUENCE [LARGE SCALE GENOMIC DNA]</scope>
    <source>
        <strain evidence="4 5">DSM 15480</strain>
    </source>
</reference>
<dbReference type="OrthoDB" id="9798006at2"/>
<evidence type="ECO:0000256" key="1">
    <source>
        <dbReference type="ARBA" id="ARBA00022679"/>
    </source>
</evidence>
<proteinExistence type="predicted"/>
<feature type="domain" description="N-acetyltransferase" evidence="3">
    <location>
        <begin position="7"/>
        <end position="168"/>
    </location>
</feature>
<dbReference type="Pfam" id="PF13420">
    <property type="entry name" value="Acetyltransf_4"/>
    <property type="match status" value="1"/>
</dbReference>
<keyword evidence="1 4" id="KW-0808">Transferase</keyword>
<evidence type="ECO:0000256" key="2">
    <source>
        <dbReference type="ARBA" id="ARBA00023315"/>
    </source>
</evidence>
<dbReference type="CDD" id="cd04301">
    <property type="entry name" value="NAT_SF"/>
    <property type="match status" value="1"/>
</dbReference>
<dbReference type="InterPro" id="IPR000182">
    <property type="entry name" value="GNAT_dom"/>
</dbReference>
<organism evidence="4 5">
    <name type="scientific">Hespellia stercorisuis DSM 15480</name>
    <dbReference type="NCBI Taxonomy" id="1121950"/>
    <lineage>
        <taxon>Bacteria</taxon>
        <taxon>Bacillati</taxon>
        <taxon>Bacillota</taxon>
        <taxon>Clostridia</taxon>
        <taxon>Lachnospirales</taxon>
        <taxon>Lachnospiraceae</taxon>
        <taxon>Hespellia</taxon>
    </lineage>
</organism>
<dbReference type="PANTHER" id="PTHR43072:SF23">
    <property type="entry name" value="UPF0039 PROTEIN C11D3.02C"/>
    <property type="match status" value="1"/>
</dbReference>
<gene>
    <name evidence="4" type="ORF">SAMN02745243_01676</name>
</gene>
<dbReference type="RefSeq" id="WP_073108382.1">
    <property type="nucleotide sequence ID" value="NZ_FQZY01000021.1"/>
</dbReference>
<dbReference type="PROSITE" id="PS51186">
    <property type="entry name" value="GNAT"/>
    <property type="match status" value="1"/>
</dbReference>